<dbReference type="Pfam" id="PF00515">
    <property type="entry name" value="TPR_1"/>
    <property type="match status" value="1"/>
</dbReference>
<name>A0A328YIB9_9FLAO</name>
<dbReference type="OrthoDB" id="965869at2"/>
<dbReference type="PROSITE" id="PS50005">
    <property type="entry name" value="TPR"/>
    <property type="match status" value="2"/>
</dbReference>
<organism evidence="4 5">
    <name type="scientific">Flavobacterium aciduliphilum</name>
    <dbReference type="NCBI Taxonomy" id="1101402"/>
    <lineage>
        <taxon>Bacteria</taxon>
        <taxon>Pseudomonadati</taxon>
        <taxon>Bacteroidota</taxon>
        <taxon>Flavobacteriia</taxon>
        <taxon>Flavobacteriales</taxon>
        <taxon>Flavobacteriaceae</taxon>
        <taxon>Flavobacterium</taxon>
    </lineage>
</organism>
<evidence type="ECO:0000313" key="5">
    <source>
        <dbReference type="Proteomes" id="UP000248840"/>
    </source>
</evidence>
<dbReference type="SMART" id="SM00028">
    <property type="entry name" value="TPR"/>
    <property type="match status" value="3"/>
</dbReference>
<accession>A0A328YIB9</accession>
<dbReference type="SUPFAM" id="SSF48452">
    <property type="entry name" value="TPR-like"/>
    <property type="match status" value="1"/>
</dbReference>
<dbReference type="PANTHER" id="PTHR44858:SF1">
    <property type="entry name" value="UDP-N-ACETYLGLUCOSAMINE--PEPTIDE N-ACETYLGLUCOSAMINYLTRANSFERASE SPINDLY-RELATED"/>
    <property type="match status" value="1"/>
</dbReference>
<gene>
    <name evidence="4" type="ORF">CLV55_103110</name>
</gene>
<dbReference type="AlphaFoldDB" id="A0A328YIB9"/>
<feature type="repeat" description="TPR" evidence="3">
    <location>
        <begin position="53"/>
        <end position="86"/>
    </location>
</feature>
<dbReference type="Pfam" id="PF13181">
    <property type="entry name" value="TPR_8"/>
    <property type="match status" value="1"/>
</dbReference>
<protein>
    <submittedName>
        <fullName evidence="4">Tetratricopeptide repeat protein</fullName>
    </submittedName>
</protein>
<sequence>MKPILLFSLLLLSCHKQTPNDLLQKAFEAEKNLQYKQAIGYFNTAIALDSSYADSYYHRGICYAYLIKPNKAIEDYSKAIKLQPNFLAAYQERASIYYAIGKYDLGIKDINFALQLAPRNKTSLNIRLLLVQEIRGTH</sequence>
<evidence type="ECO:0000256" key="3">
    <source>
        <dbReference type="PROSITE-ProRule" id="PRU00339"/>
    </source>
</evidence>
<dbReference type="InterPro" id="IPR011990">
    <property type="entry name" value="TPR-like_helical_dom_sf"/>
</dbReference>
<proteinExistence type="predicted"/>
<keyword evidence="1" id="KW-0677">Repeat</keyword>
<feature type="repeat" description="TPR" evidence="3">
    <location>
        <begin position="87"/>
        <end position="120"/>
    </location>
</feature>
<evidence type="ECO:0000256" key="1">
    <source>
        <dbReference type="ARBA" id="ARBA00022737"/>
    </source>
</evidence>
<dbReference type="PANTHER" id="PTHR44858">
    <property type="entry name" value="TETRATRICOPEPTIDE REPEAT PROTEIN 6"/>
    <property type="match status" value="1"/>
</dbReference>
<dbReference type="Proteomes" id="UP000248840">
    <property type="component" value="Unassembled WGS sequence"/>
</dbReference>
<dbReference type="InterPro" id="IPR050498">
    <property type="entry name" value="Ycf3"/>
</dbReference>
<reference evidence="4 5" key="1">
    <citation type="submission" date="2018-06" db="EMBL/GenBank/DDBJ databases">
        <title>Genomic Encyclopedia of Archaeal and Bacterial Type Strains, Phase II (KMG-II): from individual species to whole genera.</title>
        <authorList>
            <person name="Goeker M."/>
        </authorList>
    </citation>
    <scope>NUCLEOTIDE SEQUENCE [LARGE SCALE GENOMIC DNA]</scope>
    <source>
        <strain evidence="4 5">DSM 25663</strain>
    </source>
</reference>
<keyword evidence="2 3" id="KW-0802">TPR repeat</keyword>
<dbReference type="InterPro" id="IPR019734">
    <property type="entry name" value="TPR_rpt"/>
</dbReference>
<comment type="caution">
    <text evidence="4">The sequence shown here is derived from an EMBL/GenBank/DDBJ whole genome shotgun (WGS) entry which is preliminary data.</text>
</comment>
<evidence type="ECO:0000313" key="4">
    <source>
        <dbReference type="EMBL" id="RAR73791.1"/>
    </source>
</evidence>
<dbReference type="EMBL" id="QLSZ01000003">
    <property type="protein sequence ID" value="RAR73791.1"/>
    <property type="molecule type" value="Genomic_DNA"/>
</dbReference>
<evidence type="ECO:0000256" key="2">
    <source>
        <dbReference type="ARBA" id="ARBA00022803"/>
    </source>
</evidence>
<dbReference type="Gene3D" id="1.25.40.10">
    <property type="entry name" value="Tetratricopeptide repeat domain"/>
    <property type="match status" value="1"/>
</dbReference>
<keyword evidence="5" id="KW-1185">Reference proteome</keyword>
<dbReference type="RefSeq" id="WP_112112593.1">
    <property type="nucleotide sequence ID" value="NZ_QLSZ01000003.1"/>
</dbReference>